<dbReference type="HOGENOM" id="CLU_1345098_0_0_1"/>
<protein>
    <submittedName>
        <fullName evidence="1">Uncharacterized protein</fullName>
    </submittedName>
</protein>
<dbReference type="EnsemblPlants" id="OMERI10G10500.1">
    <property type="protein sequence ID" value="OMERI10G10500.1"/>
    <property type="gene ID" value="OMERI10G10500"/>
</dbReference>
<evidence type="ECO:0000313" key="1">
    <source>
        <dbReference type="EnsemblPlants" id="OMERI10G10500.1"/>
    </source>
</evidence>
<reference evidence="1" key="2">
    <citation type="submission" date="2018-05" db="EMBL/GenBank/DDBJ databases">
        <title>OmerRS3 (Oryza meridionalis Reference Sequence Version 3).</title>
        <authorList>
            <person name="Zhang J."/>
            <person name="Kudrna D."/>
            <person name="Lee S."/>
            <person name="Talag J."/>
            <person name="Welchert J."/>
            <person name="Wing R.A."/>
        </authorList>
    </citation>
    <scope>NUCLEOTIDE SEQUENCE [LARGE SCALE GENOMIC DNA]</scope>
    <source>
        <strain evidence="1">cv. OR44</strain>
    </source>
</reference>
<dbReference type="Gramene" id="OMERI10G10500.1">
    <property type="protein sequence ID" value="OMERI10G10500.1"/>
    <property type="gene ID" value="OMERI10G10500"/>
</dbReference>
<organism evidence="1">
    <name type="scientific">Oryza meridionalis</name>
    <dbReference type="NCBI Taxonomy" id="40149"/>
    <lineage>
        <taxon>Eukaryota</taxon>
        <taxon>Viridiplantae</taxon>
        <taxon>Streptophyta</taxon>
        <taxon>Embryophyta</taxon>
        <taxon>Tracheophyta</taxon>
        <taxon>Spermatophyta</taxon>
        <taxon>Magnoliopsida</taxon>
        <taxon>Liliopsida</taxon>
        <taxon>Poales</taxon>
        <taxon>Poaceae</taxon>
        <taxon>BOP clade</taxon>
        <taxon>Oryzoideae</taxon>
        <taxon>Oryzeae</taxon>
        <taxon>Oryzinae</taxon>
        <taxon>Oryza</taxon>
    </lineage>
</organism>
<accession>A0A0E0EZ42</accession>
<keyword evidence="2" id="KW-1185">Reference proteome</keyword>
<dbReference type="AlphaFoldDB" id="A0A0E0EZ42"/>
<proteinExistence type="predicted"/>
<name>A0A0E0EZ42_9ORYZ</name>
<reference evidence="1" key="1">
    <citation type="submission" date="2015-04" db="UniProtKB">
        <authorList>
            <consortium name="EnsemblPlants"/>
        </authorList>
    </citation>
    <scope>IDENTIFICATION</scope>
</reference>
<evidence type="ECO:0000313" key="2">
    <source>
        <dbReference type="Proteomes" id="UP000008021"/>
    </source>
</evidence>
<dbReference type="Proteomes" id="UP000008021">
    <property type="component" value="Chromosome 10"/>
</dbReference>
<sequence length="204" mass="21007">MPSMICMMRFLVGLEYGHPAASSSMTPDMASEGEAVVVDELRLRAIQLLPLDEPPLVPPSPVHREVVGGGGGGVERHRLPAAVEKAEGVACATTGSAVVADSSPSSSERWKEMKSVLLGDRPLGAARMRQVRPAADAERAGGDGLAAGSRLHVQGAGVPVDPEHVAASRGGSPAIGASVGRSVGASHILRLRSGFLPFCSCFAR</sequence>